<dbReference type="Proteomes" id="UP000593567">
    <property type="component" value="Unassembled WGS sequence"/>
</dbReference>
<dbReference type="Gene3D" id="3.30.720.50">
    <property type="match status" value="1"/>
</dbReference>
<evidence type="ECO:0000256" key="5">
    <source>
        <dbReference type="ARBA" id="ARBA00023242"/>
    </source>
</evidence>
<dbReference type="PANTHER" id="PTHR14453">
    <property type="entry name" value="PARP/ZINC FINGER CCCH TYPE DOMAIN CONTAINING PROTEIN"/>
    <property type="match status" value="1"/>
</dbReference>
<dbReference type="EC" id="2.4.2.-" evidence="6"/>
<dbReference type="InterPro" id="IPR004170">
    <property type="entry name" value="WWE_dom"/>
</dbReference>
<dbReference type="AlphaFoldDB" id="A0A7J7KE89"/>
<dbReference type="PROSITE" id="PS50918">
    <property type="entry name" value="WWE"/>
    <property type="match status" value="1"/>
</dbReference>
<dbReference type="GO" id="GO:0005634">
    <property type="term" value="C:nucleus"/>
    <property type="evidence" value="ECO:0007669"/>
    <property type="project" value="UniProtKB-SubCell"/>
</dbReference>
<feature type="domain" description="PARP catalytic" evidence="8">
    <location>
        <begin position="173"/>
        <end position="369"/>
    </location>
</feature>
<dbReference type="PROSITE" id="PS51059">
    <property type="entry name" value="PARP_CATALYTIC"/>
    <property type="match status" value="1"/>
</dbReference>
<evidence type="ECO:0000256" key="2">
    <source>
        <dbReference type="ARBA" id="ARBA00022676"/>
    </source>
</evidence>
<proteinExistence type="predicted"/>
<dbReference type="EMBL" id="VXIV02000644">
    <property type="protein sequence ID" value="KAF6036960.1"/>
    <property type="molecule type" value="Genomic_DNA"/>
</dbReference>
<dbReference type="InterPro" id="IPR052056">
    <property type="entry name" value="Mono-ARTD/PARP"/>
</dbReference>
<reference evidence="9" key="1">
    <citation type="submission" date="2020-06" db="EMBL/GenBank/DDBJ databases">
        <title>Draft genome of Bugula neritina, a colonial animal packing powerful symbionts and potential medicines.</title>
        <authorList>
            <person name="Rayko M."/>
        </authorList>
    </citation>
    <scope>NUCLEOTIDE SEQUENCE [LARGE SCALE GENOMIC DNA]</scope>
    <source>
        <strain evidence="9">Kwan_BN1</strain>
    </source>
</reference>
<dbReference type="GO" id="GO:0003950">
    <property type="term" value="F:NAD+ poly-ADP-ribosyltransferase activity"/>
    <property type="evidence" value="ECO:0007669"/>
    <property type="project" value="UniProtKB-UniRule"/>
</dbReference>
<feature type="domain" description="WWE" evidence="7">
    <location>
        <begin position="88"/>
        <end position="170"/>
    </location>
</feature>
<dbReference type="GO" id="GO:0005737">
    <property type="term" value="C:cytoplasm"/>
    <property type="evidence" value="ECO:0007669"/>
    <property type="project" value="TreeGrafter"/>
</dbReference>
<dbReference type="InterPro" id="IPR037197">
    <property type="entry name" value="WWE_dom_sf"/>
</dbReference>
<name>A0A7J7KE89_BUGNE</name>
<accession>A0A7J7KE89</accession>
<comment type="subcellular location">
    <subcellularLocation>
        <location evidence="1">Nucleus</location>
    </subcellularLocation>
</comment>
<organism evidence="9 10">
    <name type="scientific">Bugula neritina</name>
    <name type="common">Brown bryozoan</name>
    <name type="synonym">Sertularia neritina</name>
    <dbReference type="NCBI Taxonomy" id="10212"/>
    <lineage>
        <taxon>Eukaryota</taxon>
        <taxon>Metazoa</taxon>
        <taxon>Spiralia</taxon>
        <taxon>Lophotrochozoa</taxon>
        <taxon>Bryozoa</taxon>
        <taxon>Gymnolaemata</taxon>
        <taxon>Cheilostomatida</taxon>
        <taxon>Flustrina</taxon>
        <taxon>Buguloidea</taxon>
        <taxon>Bugulidae</taxon>
        <taxon>Bugula</taxon>
    </lineage>
</organism>
<dbReference type="Pfam" id="PF00644">
    <property type="entry name" value="PARP"/>
    <property type="match status" value="1"/>
</dbReference>
<evidence type="ECO:0000313" key="9">
    <source>
        <dbReference type="EMBL" id="KAF6036960.1"/>
    </source>
</evidence>
<evidence type="ECO:0000259" key="7">
    <source>
        <dbReference type="PROSITE" id="PS50918"/>
    </source>
</evidence>
<keyword evidence="3 6" id="KW-0808">Transferase</keyword>
<keyword evidence="4 6" id="KW-0520">NAD</keyword>
<dbReference type="OrthoDB" id="406099at2759"/>
<evidence type="ECO:0000256" key="1">
    <source>
        <dbReference type="ARBA" id="ARBA00004123"/>
    </source>
</evidence>
<dbReference type="Gene3D" id="3.90.228.10">
    <property type="match status" value="1"/>
</dbReference>
<dbReference type="SUPFAM" id="SSF56399">
    <property type="entry name" value="ADP-ribosylation"/>
    <property type="match status" value="1"/>
</dbReference>
<comment type="caution">
    <text evidence="9">The sequence shown here is derived from an EMBL/GenBank/DDBJ whole genome shotgun (WGS) entry which is preliminary data.</text>
</comment>
<keyword evidence="2 6" id="KW-0328">Glycosyltransferase</keyword>
<protein>
    <recommendedName>
        <fullName evidence="6">Poly [ADP-ribose] polymerase</fullName>
        <shortName evidence="6">PARP</shortName>
        <ecNumber evidence="6">2.4.2.-</ecNumber>
    </recommendedName>
</protein>
<evidence type="ECO:0000259" key="8">
    <source>
        <dbReference type="PROSITE" id="PS51059"/>
    </source>
</evidence>
<keyword evidence="10" id="KW-1185">Reference proteome</keyword>
<dbReference type="Pfam" id="PF02825">
    <property type="entry name" value="WWE"/>
    <property type="match status" value="1"/>
</dbReference>
<dbReference type="InterPro" id="IPR012317">
    <property type="entry name" value="Poly(ADP-ribose)pol_cat_dom"/>
</dbReference>
<evidence type="ECO:0000256" key="6">
    <source>
        <dbReference type="RuleBase" id="RU362114"/>
    </source>
</evidence>
<dbReference type="CDD" id="cd01439">
    <property type="entry name" value="TCCD_inducible_PARP_like"/>
    <property type="match status" value="1"/>
</dbReference>
<dbReference type="GO" id="GO:0003714">
    <property type="term" value="F:transcription corepressor activity"/>
    <property type="evidence" value="ECO:0007669"/>
    <property type="project" value="TreeGrafter"/>
</dbReference>
<keyword evidence="5" id="KW-0539">Nucleus</keyword>
<dbReference type="GO" id="GO:0010629">
    <property type="term" value="P:negative regulation of gene expression"/>
    <property type="evidence" value="ECO:0007669"/>
    <property type="project" value="TreeGrafter"/>
</dbReference>
<dbReference type="SUPFAM" id="SSF117839">
    <property type="entry name" value="WWE domain"/>
    <property type="match status" value="1"/>
</dbReference>
<evidence type="ECO:0000256" key="4">
    <source>
        <dbReference type="ARBA" id="ARBA00023027"/>
    </source>
</evidence>
<evidence type="ECO:0000313" key="10">
    <source>
        <dbReference type="Proteomes" id="UP000593567"/>
    </source>
</evidence>
<gene>
    <name evidence="9" type="ORF">EB796_004744</name>
</gene>
<dbReference type="PANTHER" id="PTHR14453:SF67">
    <property type="entry name" value="POLY [ADP-RIBOSE] POLYMERASE"/>
    <property type="match status" value="1"/>
</dbReference>
<sequence length="369" mass="42199">MELDYRLEELITTEMWSKKATYEKRDKKCISGLTKEQISILEREADKLNVRVEVNRAAKDLKIQGVADHVAAMSDHVAAMLADVYDEFMKKELDKHLAKGIEWKYSENGGEWIKFDGDTNKLLEEEYCKDSIGSCSYLSCDGRVTVDFAKWEGVDIDGDEFLLTRVDVNQPKVPLSWAHPVEEFSLVSLKPSDSEYKTVEMELRKTVKAEIKEIKRVQNMNLYEHYILLRDQTSKKLKRSRDVETVPLWHGTDEVTAMKIVEGKFDRGYSGKNASVYGQGCYFAKNASYSAKSIYSAPNTDDEKIILQCRVITGDWCRGEQNMPAAPCKPNSNIQFDSVVNDMNDPTIFAVFHDAAAYPEYIIKFKILK</sequence>
<evidence type="ECO:0000256" key="3">
    <source>
        <dbReference type="ARBA" id="ARBA00022679"/>
    </source>
</evidence>